<protein>
    <recommendedName>
        <fullName evidence="1">DUF3152 domain-containing protein</fullName>
    </recommendedName>
</protein>
<dbReference type="Pfam" id="PF11350">
    <property type="entry name" value="DUF3152"/>
    <property type="match status" value="1"/>
</dbReference>
<dbReference type="Gene3D" id="2.60.40.2700">
    <property type="match status" value="2"/>
</dbReference>
<reference evidence="2 3" key="1">
    <citation type="submission" date="2016-10" db="EMBL/GenBank/DDBJ databases">
        <authorList>
            <person name="de Groot N.N."/>
        </authorList>
    </citation>
    <scope>NUCLEOTIDE SEQUENCE [LARGE SCALE GENOMIC DNA]</scope>
    <source>
        <strain evidence="2 3">CGMCC 1.11156</strain>
    </source>
</reference>
<organism evidence="2 3">
    <name type="scientific">Nocardioides psychrotolerans</name>
    <dbReference type="NCBI Taxonomy" id="1005945"/>
    <lineage>
        <taxon>Bacteria</taxon>
        <taxon>Bacillati</taxon>
        <taxon>Actinomycetota</taxon>
        <taxon>Actinomycetes</taxon>
        <taxon>Propionibacteriales</taxon>
        <taxon>Nocardioidaceae</taxon>
        <taxon>Nocardioides</taxon>
    </lineage>
</organism>
<dbReference type="AlphaFoldDB" id="A0A1I3LXC5"/>
<evidence type="ECO:0000259" key="1">
    <source>
        <dbReference type="Pfam" id="PF11350"/>
    </source>
</evidence>
<evidence type="ECO:0000313" key="3">
    <source>
        <dbReference type="Proteomes" id="UP000198649"/>
    </source>
</evidence>
<name>A0A1I3LXC5_9ACTN</name>
<evidence type="ECO:0000313" key="2">
    <source>
        <dbReference type="EMBL" id="SFI89372.1"/>
    </source>
</evidence>
<proteinExistence type="predicted"/>
<sequence length="381" mass="41599">MVGPGKGHRPAGYRGAVLTRGLVLALCAVLWLAAPARAEGEPVSTSQPQVTGTAAVGEALKAGRGGWDPAEVEVAFRWLRDERPIAGATARSYRVVLDDLRHRLSVTATATDAQGAGSAATSEQTGPVVRGTLTLRQSPHVVGTSRFGRTVQADPGRWSRTPQRTTYQWFRGPRPIDGATGRRYALAPDDVGRHVRVRVGVKVPGYRLATATSPRTAPVGHRVDLRRTVTYHVETRGRITTSMRDFKRLAQQSYDDPRGWRGKGVRFVRVERRGSFTLVLAEASTVPSFSSGCSSTYSCRVGRYVIINQTRWNRATPPWNAAGGSLRDYRHMVVNHETGHWLGYGHAGCSGRGKLAPVMMQQSKGLDGCRFNPWPTPRELG</sequence>
<dbReference type="InterPro" id="IPR022603">
    <property type="entry name" value="DUF3152"/>
</dbReference>
<dbReference type="STRING" id="1005945.SAMN05216561_114121"/>
<gene>
    <name evidence="2" type="ORF">SAMN05216561_114121</name>
</gene>
<feature type="domain" description="DUF3152" evidence="1">
    <location>
        <begin position="227"/>
        <end position="367"/>
    </location>
</feature>
<dbReference type="EMBL" id="FOQG01000014">
    <property type="protein sequence ID" value="SFI89372.1"/>
    <property type="molecule type" value="Genomic_DNA"/>
</dbReference>
<keyword evidence="3" id="KW-1185">Reference proteome</keyword>
<dbReference type="Proteomes" id="UP000198649">
    <property type="component" value="Unassembled WGS sequence"/>
</dbReference>
<dbReference type="SUPFAM" id="SSF55486">
    <property type="entry name" value="Metalloproteases ('zincins'), catalytic domain"/>
    <property type="match status" value="1"/>
</dbReference>
<accession>A0A1I3LXC5</accession>